<evidence type="ECO:0000256" key="13">
    <source>
        <dbReference type="ARBA" id="ARBA00023242"/>
    </source>
</evidence>
<organism evidence="19 20">
    <name type="scientific">Lodderomyces beijingensis</name>
    <dbReference type="NCBI Taxonomy" id="1775926"/>
    <lineage>
        <taxon>Eukaryota</taxon>
        <taxon>Fungi</taxon>
        <taxon>Dikarya</taxon>
        <taxon>Ascomycota</taxon>
        <taxon>Saccharomycotina</taxon>
        <taxon>Pichiomycetes</taxon>
        <taxon>Debaryomycetaceae</taxon>
        <taxon>Candida/Lodderomyces clade</taxon>
        <taxon>Lodderomyces</taxon>
    </lineage>
</organism>
<dbReference type="PANTHER" id="PTHR28222">
    <property type="entry name" value="DASH COMPLEX SUBUNIT DAD4"/>
    <property type="match status" value="1"/>
</dbReference>
<evidence type="ECO:0000256" key="7">
    <source>
        <dbReference type="ARBA" id="ARBA00022490"/>
    </source>
</evidence>
<gene>
    <name evidence="19" type="ORF">LODBEIA_P24080</name>
</gene>
<sequence length="87" mass="9949">MENPHEQIHKTLLARIINNVENLNESIVDMNKMLQQANRNNLDNEIIASMWESYIRSAEYNLQATGNKSQDDDDAGDEDVSGSQREN</sequence>
<evidence type="ECO:0000256" key="2">
    <source>
        <dbReference type="ARBA" id="ARBA00004186"/>
    </source>
</evidence>
<evidence type="ECO:0000256" key="14">
    <source>
        <dbReference type="ARBA" id="ARBA00023306"/>
    </source>
</evidence>
<evidence type="ECO:0000256" key="10">
    <source>
        <dbReference type="ARBA" id="ARBA00022776"/>
    </source>
</evidence>
<evidence type="ECO:0000313" key="20">
    <source>
        <dbReference type="Proteomes" id="UP001497383"/>
    </source>
</evidence>
<dbReference type="EMBL" id="OZ022407">
    <property type="protein sequence ID" value="CAK9438082.1"/>
    <property type="molecule type" value="Genomic_DNA"/>
</dbReference>
<keyword evidence="12" id="KW-0206">Cytoskeleton</keyword>
<feature type="coiled-coil region" evidence="17">
    <location>
        <begin position="13"/>
        <end position="40"/>
    </location>
</feature>
<keyword evidence="7" id="KW-0963">Cytoplasm</keyword>
<keyword evidence="13" id="KW-0539">Nucleus</keyword>
<feature type="region of interest" description="Disordered" evidence="18">
    <location>
        <begin position="64"/>
        <end position="87"/>
    </location>
</feature>
<keyword evidence="20" id="KW-1185">Reference proteome</keyword>
<keyword evidence="17" id="KW-0175">Coiled coil</keyword>
<dbReference type="GeneID" id="92207604"/>
<name>A0ABP0ZJ68_9ASCO</name>
<evidence type="ECO:0000256" key="17">
    <source>
        <dbReference type="SAM" id="Coils"/>
    </source>
</evidence>
<keyword evidence="10" id="KW-0498">Mitosis</keyword>
<dbReference type="PANTHER" id="PTHR28222:SF1">
    <property type="entry name" value="DASH COMPLEX SUBUNIT DAD4"/>
    <property type="match status" value="1"/>
</dbReference>
<keyword evidence="9" id="KW-0493">Microtubule</keyword>
<protein>
    <recommendedName>
        <fullName evidence="5">DASH complex subunit DAD4</fullName>
    </recommendedName>
    <alternativeName>
        <fullName evidence="16">Outer kinetochore protein DAD4</fullName>
    </alternativeName>
</protein>
<evidence type="ECO:0000256" key="3">
    <source>
        <dbReference type="ARBA" id="ARBA00004629"/>
    </source>
</evidence>
<keyword evidence="14" id="KW-0131">Cell cycle</keyword>
<dbReference type="Proteomes" id="UP001497383">
    <property type="component" value="Chromosome 3"/>
</dbReference>
<evidence type="ECO:0000256" key="15">
    <source>
        <dbReference type="ARBA" id="ARBA00023328"/>
    </source>
</evidence>
<evidence type="ECO:0000256" key="5">
    <source>
        <dbReference type="ARBA" id="ARBA00020259"/>
    </source>
</evidence>
<reference evidence="19 20" key="1">
    <citation type="submission" date="2024-03" db="EMBL/GenBank/DDBJ databases">
        <authorList>
            <person name="Brejova B."/>
        </authorList>
    </citation>
    <scope>NUCLEOTIDE SEQUENCE [LARGE SCALE GENOMIC DNA]</scope>
    <source>
        <strain evidence="19 20">CBS 14171</strain>
    </source>
</reference>
<dbReference type="InterPro" id="IPR013959">
    <property type="entry name" value="DASH_Dad4"/>
</dbReference>
<evidence type="ECO:0000256" key="16">
    <source>
        <dbReference type="ARBA" id="ARBA00030569"/>
    </source>
</evidence>
<accession>A0ABP0ZJ68</accession>
<evidence type="ECO:0000256" key="12">
    <source>
        <dbReference type="ARBA" id="ARBA00023212"/>
    </source>
</evidence>
<dbReference type="Pfam" id="PF08650">
    <property type="entry name" value="DASH_Dad4"/>
    <property type="match status" value="1"/>
</dbReference>
<comment type="subcellular location">
    <subcellularLocation>
        <location evidence="3">Chromosome</location>
        <location evidence="3">Centromere</location>
        <location evidence="3">Kinetochore</location>
    </subcellularLocation>
    <subcellularLocation>
        <location evidence="2">Cytoplasm</location>
        <location evidence="2">Cytoskeleton</location>
        <location evidence="2">Spindle</location>
    </subcellularLocation>
    <subcellularLocation>
        <location evidence="1">Nucleus</location>
    </subcellularLocation>
</comment>
<proteinExistence type="inferred from homology"/>
<evidence type="ECO:0000256" key="11">
    <source>
        <dbReference type="ARBA" id="ARBA00022838"/>
    </source>
</evidence>
<evidence type="ECO:0000256" key="1">
    <source>
        <dbReference type="ARBA" id="ARBA00004123"/>
    </source>
</evidence>
<keyword evidence="8" id="KW-0132">Cell division</keyword>
<keyword evidence="11" id="KW-0995">Kinetochore</keyword>
<keyword evidence="6" id="KW-0158">Chromosome</keyword>
<evidence type="ECO:0000256" key="4">
    <source>
        <dbReference type="ARBA" id="ARBA00009754"/>
    </source>
</evidence>
<evidence type="ECO:0000256" key="6">
    <source>
        <dbReference type="ARBA" id="ARBA00022454"/>
    </source>
</evidence>
<evidence type="ECO:0000256" key="9">
    <source>
        <dbReference type="ARBA" id="ARBA00022701"/>
    </source>
</evidence>
<feature type="compositionally biased region" description="Acidic residues" evidence="18">
    <location>
        <begin position="71"/>
        <end position="80"/>
    </location>
</feature>
<dbReference type="RefSeq" id="XP_066829346.1">
    <property type="nucleotide sequence ID" value="XM_066972404.1"/>
</dbReference>
<evidence type="ECO:0000256" key="8">
    <source>
        <dbReference type="ARBA" id="ARBA00022618"/>
    </source>
</evidence>
<evidence type="ECO:0000256" key="18">
    <source>
        <dbReference type="SAM" id="MobiDB-lite"/>
    </source>
</evidence>
<keyword evidence="15" id="KW-0137">Centromere</keyword>
<evidence type="ECO:0000313" key="19">
    <source>
        <dbReference type="EMBL" id="CAK9438082.1"/>
    </source>
</evidence>
<comment type="similarity">
    <text evidence="4">Belongs to the DASH complex DAD4 family.</text>
</comment>